<proteinExistence type="predicted"/>
<evidence type="ECO:0000313" key="2">
    <source>
        <dbReference type="EMBL" id="CAE0692215.1"/>
    </source>
</evidence>
<accession>A0A7S3ZS82</accession>
<sequence>MRVDAKEQLDATVSGTADWSGTEEDLRASMTVSNKDQERLHMAMTADGDSRNKAREGSLRLALRVDADEKFDGLVSGGLDWSDALEARMTVSNEGREKVHMAMTADGNSRFRERDGSLGLLVRLDDEEEIDGLVSGGLDWSGTEVANQTDLRASMTVSNNQRERRTRAETTYGSAWRSATRTENGSGCTWR</sequence>
<dbReference type="AlphaFoldDB" id="A0A7S3ZS82"/>
<feature type="region of interest" description="Disordered" evidence="1">
    <location>
        <begin position="1"/>
        <end position="27"/>
    </location>
</feature>
<name>A0A7S3ZS82_9STRA</name>
<dbReference type="EMBL" id="HBIW01008990">
    <property type="protein sequence ID" value="CAE0692215.1"/>
    <property type="molecule type" value="Transcribed_RNA"/>
</dbReference>
<evidence type="ECO:0000256" key="1">
    <source>
        <dbReference type="SAM" id="MobiDB-lite"/>
    </source>
</evidence>
<gene>
    <name evidence="2" type="ORF">PCAL00307_LOCUS7651</name>
</gene>
<reference evidence="2" key="1">
    <citation type="submission" date="2021-01" db="EMBL/GenBank/DDBJ databases">
        <authorList>
            <person name="Corre E."/>
            <person name="Pelletier E."/>
            <person name="Niang G."/>
            <person name="Scheremetjew M."/>
            <person name="Finn R."/>
            <person name="Kale V."/>
            <person name="Holt S."/>
            <person name="Cochrane G."/>
            <person name="Meng A."/>
            <person name="Brown T."/>
            <person name="Cohen L."/>
        </authorList>
    </citation>
    <scope>NUCLEOTIDE SEQUENCE</scope>
    <source>
        <strain evidence="2">CCMP1756</strain>
    </source>
</reference>
<protein>
    <submittedName>
        <fullName evidence="2">Uncharacterized protein</fullName>
    </submittedName>
</protein>
<organism evidence="2">
    <name type="scientific">Pelagomonas calceolata</name>
    <dbReference type="NCBI Taxonomy" id="35677"/>
    <lineage>
        <taxon>Eukaryota</taxon>
        <taxon>Sar</taxon>
        <taxon>Stramenopiles</taxon>
        <taxon>Ochrophyta</taxon>
        <taxon>Pelagophyceae</taxon>
        <taxon>Pelagomonadales</taxon>
        <taxon>Pelagomonadaceae</taxon>
        <taxon>Pelagomonas</taxon>
    </lineage>
</organism>